<gene>
    <name evidence="2" type="ORF">GCM10011378_34360</name>
</gene>
<reference evidence="3" key="1">
    <citation type="journal article" date="2019" name="Int. J. Syst. Evol. Microbiol.">
        <title>The Global Catalogue of Microorganisms (GCM) 10K type strain sequencing project: providing services to taxonomists for standard genome sequencing and annotation.</title>
        <authorList>
            <consortium name="The Broad Institute Genomics Platform"/>
            <consortium name="The Broad Institute Genome Sequencing Center for Infectious Disease"/>
            <person name="Wu L."/>
            <person name="Ma J."/>
        </authorList>
    </citation>
    <scope>NUCLEOTIDE SEQUENCE [LARGE SCALE GENOMIC DNA]</scope>
    <source>
        <strain evidence="3">CGMCC 1.12990</strain>
    </source>
</reference>
<dbReference type="RefSeq" id="WP_188559096.1">
    <property type="nucleotide sequence ID" value="NZ_BMGS01000009.1"/>
</dbReference>
<feature type="transmembrane region" description="Helical" evidence="1">
    <location>
        <begin position="12"/>
        <end position="34"/>
    </location>
</feature>
<sequence>MKAKKLVGKLHLWLGLASGLVVFIVSLTGAIFVFQDEIRDLTEPWRKVEAPARAAPLLPSRLQAAALARYPEVARQETWVTYFGPGRSATVFFTTKDGARTQVYLNPYTAQVLHEHDLRTHFFSIVQEIHMTLLLPEAVAKWVVGGSVLIFVVMLLTGLVLWWPKRRQERKQRFTIKWGARWRRINYDLHNVLGFYAASIGLVLALTGLFMLFPWLLTSIAYVANGGQTYPQDLITAKVDTLQPATAAPTPLSDVVYQTVRRRSPQAQMILLGPTGAGKEPAYCWTYQQALHYYHRDDYAFHPVSGQELQASFHATKSAGTKLTDMNYDIHTGQILGLGGKIVAFLASLISASLPVTGTIIWWGRRNKAKKPRKLQAA</sequence>
<protein>
    <submittedName>
        <fullName evidence="2">Membrane protein</fullName>
    </submittedName>
</protein>
<keyword evidence="1" id="KW-1133">Transmembrane helix</keyword>
<accession>A0ABQ1X472</accession>
<keyword evidence="1" id="KW-0472">Membrane</keyword>
<evidence type="ECO:0000313" key="2">
    <source>
        <dbReference type="EMBL" id="GGG55291.1"/>
    </source>
</evidence>
<comment type="caution">
    <text evidence="2">The sequence shown here is derived from an EMBL/GenBank/DDBJ whole genome shotgun (WGS) entry which is preliminary data.</text>
</comment>
<dbReference type="InterPro" id="IPR005625">
    <property type="entry name" value="PepSY-ass_TM"/>
</dbReference>
<organism evidence="2 3">
    <name type="scientific">Hymenobacter glacieicola</name>
    <dbReference type="NCBI Taxonomy" id="1562124"/>
    <lineage>
        <taxon>Bacteria</taxon>
        <taxon>Pseudomonadati</taxon>
        <taxon>Bacteroidota</taxon>
        <taxon>Cytophagia</taxon>
        <taxon>Cytophagales</taxon>
        <taxon>Hymenobacteraceae</taxon>
        <taxon>Hymenobacter</taxon>
    </lineage>
</organism>
<feature type="transmembrane region" description="Helical" evidence="1">
    <location>
        <begin position="142"/>
        <end position="163"/>
    </location>
</feature>
<dbReference type="PANTHER" id="PTHR34219:SF3">
    <property type="entry name" value="BLL7967 PROTEIN"/>
    <property type="match status" value="1"/>
</dbReference>
<dbReference type="Proteomes" id="UP000601361">
    <property type="component" value="Unassembled WGS sequence"/>
</dbReference>
<dbReference type="Pfam" id="PF03929">
    <property type="entry name" value="PepSY_TM"/>
    <property type="match status" value="1"/>
</dbReference>
<dbReference type="EMBL" id="BMGS01000009">
    <property type="protein sequence ID" value="GGG55291.1"/>
    <property type="molecule type" value="Genomic_DNA"/>
</dbReference>
<name>A0ABQ1X472_9BACT</name>
<feature type="transmembrane region" description="Helical" evidence="1">
    <location>
        <begin position="342"/>
        <end position="364"/>
    </location>
</feature>
<dbReference type="PANTHER" id="PTHR34219">
    <property type="entry name" value="IRON-REGULATED INNER MEMBRANE PROTEIN-RELATED"/>
    <property type="match status" value="1"/>
</dbReference>
<evidence type="ECO:0000313" key="3">
    <source>
        <dbReference type="Proteomes" id="UP000601361"/>
    </source>
</evidence>
<keyword evidence="3" id="KW-1185">Reference proteome</keyword>
<feature type="transmembrane region" description="Helical" evidence="1">
    <location>
        <begin position="193"/>
        <end position="217"/>
    </location>
</feature>
<evidence type="ECO:0000256" key="1">
    <source>
        <dbReference type="SAM" id="Phobius"/>
    </source>
</evidence>
<proteinExistence type="predicted"/>
<keyword evidence="1" id="KW-0812">Transmembrane</keyword>